<dbReference type="EMBL" id="CP062310">
    <property type="protein sequence ID" value="QOJ78510.1"/>
    <property type="molecule type" value="Genomic_DNA"/>
</dbReference>
<evidence type="ECO:0000313" key="2">
    <source>
        <dbReference type="Proteomes" id="UP000594121"/>
    </source>
</evidence>
<protein>
    <recommendedName>
        <fullName evidence="3">Metanogen output domain-containing protein</fullName>
    </recommendedName>
</protein>
<gene>
    <name evidence="1" type="ORF">IG193_07070</name>
</gene>
<dbReference type="RefSeq" id="WP_192818482.1">
    <property type="nucleotide sequence ID" value="NZ_CP062310.1"/>
</dbReference>
<accession>A0A7L9FFF5</accession>
<sequence length="131" mass="14139">MSGCPGLLAHVVIKLSERLSLTSGQIALAAELVAREKFAGKSSSSTVDAIKTVLESVGMHGEVEVGNDAFTVKILGEENCPLERLCPVPFFTAAGSRILTGERVYPLRVDSRVVFKESGYCVFRLRRVKGL</sequence>
<dbReference type="InParanoid" id="A0A7L9FFF5"/>
<evidence type="ECO:0000313" key="1">
    <source>
        <dbReference type="EMBL" id="QOJ78510.1"/>
    </source>
</evidence>
<name>A0A7L9FFF5_9CREN</name>
<organism evidence="1 2">
    <name type="scientific">Infirmifilum lucidum</name>
    <dbReference type="NCBI Taxonomy" id="2776706"/>
    <lineage>
        <taxon>Archaea</taxon>
        <taxon>Thermoproteota</taxon>
        <taxon>Thermoprotei</taxon>
        <taxon>Thermofilales</taxon>
        <taxon>Thermofilaceae</taxon>
        <taxon>Infirmifilum</taxon>
    </lineage>
</organism>
<proteinExistence type="predicted"/>
<reference evidence="1 2" key="1">
    <citation type="submission" date="2020-10" db="EMBL/GenBank/DDBJ databases">
        <title>Thermofilum lucidum 3507LT sp. nov. a novel member of Thermofilaceae family isolated from Chile hot spring, and proposal of description order Thermofilales.</title>
        <authorList>
            <person name="Zayulina K.S."/>
            <person name="Elcheninov A.G."/>
            <person name="Toshchakov S.V."/>
            <person name="Kublanov I.V."/>
        </authorList>
    </citation>
    <scope>NUCLEOTIDE SEQUENCE [LARGE SCALE GENOMIC DNA]</scope>
    <source>
        <strain evidence="1 2">3507LT</strain>
    </source>
</reference>
<dbReference type="KEGG" id="thel:IG193_07070"/>
<keyword evidence="2" id="KW-1185">Reference proteome</keyword>
<dbReference type="Proteomes" id="UP000594121">
    <property type="component" value="Chromosome"/>
</dbReference>
<dbReference type="AlphaFoldDB" id="A0A7L9FFF5"/>
<dbReference type="GeneID" id="59149644"/>
<evidence type="ECO:0008006" key="3">
    <source>
        <dbReference type="Google" id="ProtNLM"/>
    </source>
</evidence>